<feature type="transmembrane region" description="Helical" evidence="8">
    <location>
        <begin position="105"/>
        <end position="123"/>
    </location>
</feature>
<evidence type="ECO:0000256" key="5">
    <source>
        <dbReference type="ARBA" id="ARBA00022989"/>
    </source>
</evidence>
<dbReference type="Gene3D" id="1.20.1250.20">
    <property type="entry name" value="MFS general substrate transporter like domains"/>
    <property type="match status" value="1"/>
</dbReference>
<reference evidence="9 10" key="1">
    <citation type="journal article" date="2012" name="MBio">
        <title>Comparative genome analysis of three eukaryotic parasites with differing abilities to transform leukocytes reveals key mediators of Theileria-induced leukocyte transformation.</title>
        <authorList>
            <person name="Hayashida K."/>
            <person name="Hara Y."/>
            <person name="Abe T."/>
            <person name="Yamasaki C."/>
            <person name="Toyoda A."/>
            <person name="Kosuge T."/>
            <person name="Suzuki Y."/>
            <person name="Sato Y."/>
            <person name="Kawashima S."/>
            <person name="Katayama T."/>
            <person name="Wakaguri H."/>
            <person name="Inoue N."/>
            <person name="Homma K."/>
            <person name="Tada-Umezaki M."/>
            <person name="Yagi Y."/>
            <person name="Fujii Y."/>
            <person name="Habara T."/>
            <person name="Kanehisa M."/>
            <person name="Watanabe H."/>
            <person name="Ito K."/>
            <person name="Gojobori T."/>
            <person name="Sugawara H."/>
            <person name="Imanishi T."/>
            <person name="Weir W."/>
            <person name="Gardner M."/>
            <person name="Pain A."/>
            <person name="Shiels B."/>
            <person name="Hattori M."/>
            <person name="Nene V."/>
            <person name="Sugimoto C."/>
        </authorList>
    </citation>
    <scope>NUCLEOTIDE SEQUENCE [LARGE SCALE GENOMIC DNA]</scope>
    <source>
        <strain evidence="9 10">Shintoku</strain>
    </source>
</reference>
<evidence type="ECO:0000313" key="9">
    <source>
        <dbReference type="EMBL" id="BAM41241.1"/>
    </source>
</evidence>
<dbReference type="OMA" id="YFFVVIE"/>
<keyword evidence="4 8" id="KW-0812">Transmembrane</keyword>
<dbReference type="CDD" id="cd17484">
    <property type="entry name" value="MFS_FBT"/>
    <property type="match status" value="1"/>
</dbReference>
<dbReference type="AlphaFoldDB" id="J4C3Y4"/>
<dbReference type="InterPro" id="IPR036259">
    <property type="entry name" value="MFS_trans_sf"/>
</dbReference>
<keyword evidence="6 8" id="KW-0472">Membrane</keyword>
<evidence type="ECO:0000256" key="7">
    <source>
        <dbReference type="SAM" id="MobiDB-lite"/>
    </source>
</evidence>
<feature type="transmembrane region" description="Helical" evidence="8">
    <location>
        <begin position="232"/>
        <end position="251"/>
    </location>
</feature>
<dbReference type="InterPro" id="IPR039309">
    <property type="entry name" value="BT1"/>
</dbReference>
<dbReference type="OrthoDB" id="754047at2759"/>
<feature type="transmembrane region" description="Helical" evidence="8">
    <location>
        <begin position="303"/>
        <end position="323"/>
    </location>
</feature>
<feature type="compositionally biased region" description="Basic and acidic residues" evidence="7">
    <location>
        <begin position="447"/>
        <end position="459"/>
    </location>
</feature>
<feature type="region of interest" description="Disordered" evidence="7">
    <location>
        <begin position="447"/>
        <end position="474"/>
    </location>
</feature>
<feature type="transmembrane region" description="Helical" evidence="8">
    <location>
        <begin position="194"/>
        <end position="212"/>
    </location>
</feature>
<dbReference type="Pfam" id="PF03092">
    <property type="entry name" value="BT1"/>
    <property type="match status" value="1"/>
</dbReference>
<feature type="transmembrane region" description="Helical" evidence="8">
    <location>
        <begin position="73"/>
        <end position="93"/>
    </location>
</feature>
<dbReference type="Proteomes" id="UP000003786">
    <property type="component" value="Chromosome 3"/>
</dbReference>
<keyword evidence="10" id="KW-1185">Reference proteome</keyword>
<dbReference type="PANTHER" id="PTHR31585">
    <property type="entry name" value="FOLATE-BIOPTERIN TRANSPORTER 1, CHLOROPLASTIC"/>
    <property type="match status" value="1"/>
</dbReference>
<dbReference type="GO" id="GO:0016020">
    <property type="term" value="C:membrane"/>
    <property type="evidence" value="ECO:0007669"/>
    <property type="project" value="UniProtKB-SubCell"/>
</dbReference>
<evidence type="ECO:0000256" key="1">
    <source>
        <dbReference type="ARBA" id="ARBA00004141"/>
    </source>
</evidence>
<feature type="transmembrane region" description="Helical" evidence="8">
    <location>
        <begin position="129"/>
        <end position="152"/>
    </location>
</feature>
<dbReference type="KEGG" id="tot:TOT_030000504"/>
<name>J4C3Y4_THEOR</name>
<comment type="similarity">
    <text evidence="2">Belongs to the major facilitator superfamily. Folate-biopterin transporter (TC 2.A.71) family.</text>
</comment>
<evidence type="ECO:0000313" key="10">
    <source>
        <dbReference type="Proteomes" id="UP000003786"/>
    </source>
</evidence>
<feature type="transmembrane region" description="Helical" evidence="8">
    <location>
        <begin position="335"/>
        <end position="359"/>
    </location>
</feature>
<feature type="transmembrane region" description="Helical" evidence="8">
    <location>
        <begin position="371"/>
        <end position="395"/>
    </location>
</feature>
<evidence type="ECO:0000256" key="8">
    <source>
        <dbReference type="SAM" id="Phobius"/>
    </source>
</evidence>
<sequence length="474" mass="53884">MESVDTKEKNETIPVTFDSDNWTRFFSIRRSTNKVVILLIYMVGFSEGLLHLSNLAIYYMFKDDFGLSPAQLSLVYAIPYIPFIIRPSLAYLTDTVPIFGTRRRHYLLFNSLAQSASFFFLAAVPNTLILSILVLFVVFFTLAFCMTIAEALVVENITENRDNLSGLLLSRAFSTLLVSYFSGSLLEKHSKQRLFFITGFFPLLIMAVAYFMKEENEPVVFESHPMKDLVSFLKQPVILHPCLYLFLVVSTPGYHDAFTYYTIDVLGYSPSFMGVLRLVYAAAVILGIGLYRFFFKEASVKKIFFWCSLIANSFYGLPLLVSSGLSAKMGIPDKPLVLCSGFLTEAVFEIKSMPFLTYTTKVTPKGLEASVFASILTLKSVGVVISKLLTSLFTYLFGITNHNYDHMTLYIVFCTTNLFIVMIYLRKVPSKEVMDLLVTKQNMVDNPEHRRGKLEERHLMSGSTNSNMRHYDHE</sequence>
<keyword evidence="3" id="KW-0813">Transport</keyword>
<feature type="transmembrane region" description="Helical" evidence="8">
    <location>
        <begin position="35"/>
        <end position="61"/>
    </location>
</feature>
<comment type="subcellular location">
    <subcellularLocation>
        <location evidence="1">Membrane</location>
        <topology evidence="1">Multi-pass membrane protein</topology>
    </subcellularLocation>
</comment>
<dbReference type="EMBL" id="AP011948">
    <property type="protein sequence ID" value="BAM41241.1"/>
    <property type="molecule type" value="Genomic_DNA"/>
</dbReference>
<dbReference type="PANTHER" id="PTHR31585:SF0">
    <property type="entry name" value="FOLATE-BIOPTERIN TRANSPORTER 1, CHLOROPLASTIC"/>
    <property type="match status" value="1"/>
</dbReference>
<protein>
    <recommendedName>
        <fullName evidence="11">Folate/biopterin transporter</fullName>
    </recommendedName>
</protein>
<dbReference type="GeneID" id="20715676"/>
<keyword evidence="5 8" id="KW-1133">Transmembrane helix</keyword>
<dbReference type="STRING" id="869250.J4C3Y4"/>
<gene>
    <name evidence="9" type="ORF">TOT_030000504</name>
</gene>
<evidence type="ECO:0000256" key="6">
    <source>
        <dbReference type="ARBA" id="ARBA00023136"/>
    </source>
</evidence>
<feature type="transmembrane region" description="Helical" evidence="8">
    <location>
        <begin position="407"/>
        <end position="425"/>
    </location>
</feature>
<feature type="transmembrane region" description="Helical" evidence="8">
    <location>
        <begin position="271"/>
        <end position="291"/>
    </location>
</feature>
<feature type="transmembrane region" description="Helical" evidence="8">
    <location>
        <begin position="164"/>
        <end position="182"/>
    </location>
</feature>
<proteinExistence type="inferred from homology"/>
<evidence type="ECO:0000256" key="2">
    <source>
        <dbReference type="ARBA" id="ARBA00007015"/>
    </source>
</evidence>
<evidence type="ECO:0008006" key="11">
    <source>
        <dbReference type="Google" id="ProtNLM"/>
    </source>
</evidence>
<dbReference type="SUPFAM" id="SSF103473">
    <property type="entry name" value="MFS general substrate transporter"/>
    <property type="match status" value="1"/>
</dbReference>
<dbReference type="eggNOG" id="ENOG502QPYM">
    <property type="taxonomic scope" value="Eukaryota"/>
</dbReference>
<dbReference type="VEuPathDB" id="PiroplasmaDB:TOT_030000504"/>
<accession>J4C3Y4</accession>
<organism evidence="9 10">
    <name type="scientific">Theileria orientalis strain Shintoku</name>
    <dbReference type="NCBI Taxonomy" id="869250"/>
    <lineage>
        <taxon>Eukaryota</taxon>
        <taxon>Sar</taxon>
        <taxon>Alveolata</taxon>
        <taxon>Apicomplexa</taxon>
        <taxon>Aconoidasida</taxon>
        <taxon>Piroplasmida</taxon>
        <taxon>Theileriidae</taxon>
        <taxon>Theileria</taxon>
    </lineage>
</organism>
<evidence type="ECO:0000256" key="3">
    <source>
        <dbReference type="ARBA" id="ARBA00022448"/>
    </source>
</evidence>
<dbReference type="RefSeq" id="XP_009691542.1">
    <property type="nucleotide sequence ID" value="XM_009693247.1"/>
</dbReference>
<evidence type="ECO:0000256" key="4">
    <source>
        <dbReference type="ARBA" id="ARBA00022692"/>
    </source>
</evidence>